<keyword evidence="3" id="KW-1185">Reference proteome</keyword>
<dbReference type="InterPro" id="IPR029063">
    <property type="entry name" value="SAM-dependent_MTases_sf"/>
</dbReference>
<evidence type="ECO:0000313" key="3">
    <source>
        <dbReference type="Proteomes" id="UP001628281"/>
    </source>
</evidence>
<dbReference type="CDD" id="cd02440">
    <property type="entry name" value="AdoMet_MTases"/>
    <property type="match status" value="1"/>
</dbReference>
<dbReference type="GO" id="GO:0008168">
    <property type="term" value="F:methyltransferase activity"/>
    <property type="evidence" value="ECO:0007669"/>
    <property type="project" value="UniProtKB-KW"/>
</dbReference>
<feature type="domain" description="Methyltransferase" evidence="1">
    <location>
        <begin position="44"/>
        <end position="132"/>
    </location>
</feature>
<dbReference type="EMBL" id="JBJLSN010000021">
    <property type="protein sequence ID" value="MFL7902615.1"/>
    <property type="molecule type" value="Genomic_DNA"/>
</dbReference>
<keyword evidence="2" id="KW-0489">Methyltransferase</keyword>
<dbReference type="RefSeq" id="WP_407824510.1">
    <property type="nucleotide sequence ID" value="NZ_JBJLSN010000021.1"/>
</dbReference>
<keyword evidence="2" id="KW-0808">Transferase</keyword>
<proteinExistence type="predicted"/>
<comment type="caution">
    <text evidence="2">The sequence shown here is derived from an EMBL/GenBank/DDBJ whole genome shotgun (WGS) entry which is preliminary data.</text>
</comment>
<evidence type="ECO:0000313" key="2">
    <source>
        <dbReference type="EMBL" id="MFL7902615.1"/>
    </source>
</evidence>
<sequence>MKIPAAQYYRTQEMVRRFRDKPRSGFFRSETALLDTISVESLRSVLDVGCAAGRFLGLLRDYGFTGSYTGIDVVAENLSNAWQSHPDATFLEGDVLQMPLPEKFDLVNATGILQNEPRYTALLDRMLATSSRYVMFDVKVADIEQTLVDPDVAYCEWEGCRLPVVCLSSADFRTMLQSLAEAGRVRFLSYPTPFNSETVVPSWLARWSSVGVLVDLKDPALDGEAVIDLSAKGVAL</sequence>
<dbReference type="Proteomes" id="UP001628281">
    <property type="component" value="Unassembled WGS sequence"/>
</dbReference>
<accession>A0ABW8V8A6</accession>
<reference evidence="2 3" key="1">
    <citation type="submission" date="2024-11" db="EMBL/GenBank/DDBJ databases">
        <title>Draft genome sequences of two bacteria associated to sugarcane roots in Colombia.</title>
        <authorList>
            <person name="Pardo-Diaz S."/>
            <person name="Masmela-Mendoza J."/>
            <person name="Delgadillo-Duran P."/>
            <person name="Bautista E.J."/>
            <person name="Rojas-Tapias D.F."/>
        </authorList>
    </citation>
    <scope>NUCLEOTIDE SEQUENCE [LARGE SCALE GENOMIC DNA]</scope>
    <source>
        <strain evidence="2 3">Ap18</strain>
    </source>
</reference>
<dbReference type="Gene3D" id="3.40.50.150">
    <property type="entry name" value="Vaccinia Virus protein VP39"/>
    <property type="match status" value="1"/>
</dbReference>
<dbReference type="SUPFAM" id="SSF53335">
    <property type="entry name" value="S-adenosyl-L-methionine-dependent methyltransferases"/>
    <property type="match status" value="1"/>
</dbReference>
<dbReference type="Pfam" id="PF13847">
    <property type="entry name" value="Methyltransf_31"/>
    <property type="match status" value="1"/>
</dbReference>
<gene>
    <name evidence="2" type="ORF">ACJ41P_15895</name>
</gene>
<dbReference type="GO" id="GO:0032259">
    <property type="term" value="P:methylation"/>
    <property type="evidence" value="ECO:0007669"/>
    <property type="project" value="UniProtKB-KW"/>
</dbReference>
<dbReference type="InterPro" id="IPR025714">
    <property type="entry name" value="Methyltranfer_dom"/>
</dbReference>
<protein>
    <submittedName>
        <fullName evidence="2">Class I SAM-dependent methyltransferase</fullName>
    </submittedName>
</protein>
<organism evidence="2 3">
    <name type="scientific">Azospirillum argentinense</name>
    <dbReference type="NCBI Taxonomy" id="2970906"/>
    <lineage>
        <taxon>Bacteria</taxon>
        <taxon>Pseudomonadati</taxon>
        <taxon>Pseudomonadota</taxon>
        <taxon>Alphaproteobacteria</taxon>
        <taxon>Rhodospirillales</taxon>
        <taxon>Azospirillaceae</taxon>
        <taxon>Azospirillum</taxon>
    </lineage>
</organism>
<evidence type="ECO:0000259" key="1">
    <source>
        <dbReference type="Pfam" id="PF13847"/>
    </source>
</evidence>
<name>A0ABW8V8A6_9PROT</name>